<dbReference type="GeneID" id="93178044"/>
<dbReference type="AlphaFoldDB" id="A0A0R3BZT4"/>
<comment type="caution">
    <text evidence="2">The sequence shown here is derived from an EMBL/GenBank/DDBJ whole genome shotgun (WGS) entry which is preliminary data.</text>
</comment>
<dbReference type="PANTHER" id="PTHR42928">
    <property type="entry name" value="TRICARBOXYLATE-BINDING PROTEIN"/>
    <property type="match status" value="1"/>
</dbReference>
<evidence type="ECO:0000313" key="2">
    <source>
        <dbReference type="EMBL" id="KRP90950.1"/>
    </source>
</evidence>
<dbReference type="PANTHER" id="PTHR42928:SF5">
    <property type="entry name" value="BLR1237 PROTEIN"/>
    <property type="match status" value="1"/>
</dbReference>
<sequence>MASFKVTRRALLGTIAGGLAAGSGMRAHAEDAWPSRMVRLISPYGPGGSNDISLRLLAEEFGRSLRQQFIVENKPGAGTRIANDMVAHAPGDGYTILYVAAPYATAEALFGKLTYERKDLAPVAMVVIAPLFLIISADAPFKTLPDLIAYGKSKPDGLTFASPGAGSQPHLAGELLFRDAGVKGLNIPFRGDAASYTELLAGRVDATLTALPTALPYIQSGKFTVLGVASAERSALYPQAPTLREQGFPNVAAAGWYGFMVPSTTPRAIVDKFQAEVLRALAEPAIKDKLTAQGLEVRPGTAAEFSKFIDAETQKWTKLIRDAGLKGE</sequence>
<evidence type="ECO:0000256" key="1">
    <source>
        <dbReference type="ARBA" id="ARBA00006987"/>
    </source>
</evidence>
<dbReference type="Gene3D" id="3.40.190.10">
    <property type="entry name" value="Periplasmic binding protein-like II"/>
    <property type="match status" value="1"/>
</dbReference>
<dbReference type="SUPFAM" id="SSF53850">
    <property type="entry name" value="Periplasmic binding protein-like II"/>
    <property type="match status" value="1"/>
</dbReference>
<gene>
    <name evidence="2" type="ORF">AOQ72_34925</name>
</gene>
<evidence type="ECO:0000313" key="3">
    <source>
        <dbReference type="Proteomes" id="UP000051380"/>
    </source>
</evidence>
<reference evidence="2 3" key="1">
    <citation type="submission" date="2015-09" db="EMBL/GenBank/DDBJ databases">
        <title>Draft Genome Sequence of the Strain BR 3267 (Bradyrhizobium yuanmingense) recommended as inoculant for cowpea in Brazil.</title>
        <authorList>
            <person name="Simoes-Araujo J.L."/>
            <person name="Zilli J.E."/>
        </authorList>
    </citation>
    <scope>NUCLEOTIDE SEQUENCE [LARGE SCALE GENOMIC DNA]</scope>
    <source>
        <strain evidence="2 3">BR3267</strain>
    </source>
</reference>
<dbReference type="InterPro" id="IPR006311">
    <property type="entry name" value="TAT_signal"/>
</dbReference>
<dbReference type="Pfam" id="PF03401">
    <property type="entry name" value="TctC"/>
    <property type="match status" value="1"/>
</dbReference>
<comment type="similarity">
    <text evidence="1">Belongs to the UPF0065 (bug) family.</text>
</comment>
<dbReference type="PIRSF" id="PIRSF017082">
    <property type="entry name" value="YflP"/>
    <property type="match status" value="1"/>
</dbReference>
<name>A0A0R3BZT4_9BRAD</name>
<dbReference type="RefSeq" id="WP_036013495.1">
    <property type="nucleotide sequence ID" value="NZ_CP104173.1"/>
</dbReference>
<dbReference type="Proteomes" id="UP000051380">
    <property type="component" value="Unassembled WGS sequence"/>
</dbReference>
<dbReference type="InterPro" id="IPR042100">
    <property type="entry name" value="Bug_dom1"/>
</dbReference>
<dbReference type="CDD" id="cd13578">
    <property type="entry name" value="PBP2_Bug27"/>
    <property type="match status" value="1"/>
</dbReference>
<accession>A0A0R3BZT4</accession>
<organism evidence="2 3">
    <name type="scientific">Bradyrhizobium yuanmingense</name>
    <dbReference type="NCBI Taxonomy" id="108015"/>
    <lineage>
        <taxon>Bacteria</taxon>
        <taxon>Pseudomonadati</taxon>
        <taxon>Pseudomonadota</taxon>
        <taxon>Alphaproteobacteria</taxon>
        <taxon>Hyphomicrobiales</taxon>
        <taxon>Nitrobacteraceae</taxon>
        <taxon>Bradyrhizobium</taxon>
    </lineage>
</organism>
<dbReference type="EMBL" id="LJYF01000034">
    <property type="protein sequence ID" value="KRP90950.1"/>
    <property type="molecule type" value="Genomic_DNA"/>
</dbReference>
<dbReference type="InterPro" id="IPR005064">
    <property type="entry name" value="BUG"/>
</dbReference>
<dbReference type="PROSITE" id="PS51318">
    <property type="entry name" value="TAT"/>
    <property type="match status" value="1"/>
</dbReference>
<proteinExistence type="inferred from homology"/>
<protein>
    <submittedName>
        <fullName evidence="2">ABC transporter substrate-binding protein</fullName>
    </submittedName>
</protein>
<dbReference type="Gene3D" id="3.40.190.150">
    <property type="entry name" value="Bordetella uptake gene, domain 1"/>
    <property type="match status" value="1"/>
</dbReference>
<dbReference type="STRING" id="108015.GA0061099_1008297"/>